<dbReference type="AlphaFoldDB" id="A0AAW1TN20"/>
<dbReference type="EMBL" id="JARQZJ010000001">
    <property type="protein sequence ID" value="KAK9869342.1"/>
    <property type="molecule type" value="Genomic_DNA"/>
</dbReference>
<evidence type="ECO:0000313" key="2">
    <source>
        <dbReference type="EMBL" id="KAK9869342.1"/>
    </source>
</evidence>
<keyword evidence="3" id="KW-1185">Reference proteome</keyword>
<proteinExistence type="predicted"/>
<dbReference type="Proteomes" id="UP001431783">
    <property type="component" value="Unassembled WGS sequence"/>
</dbReference>
<name>A0AAW1TN20_9CUCU</name>
<organism evidence="2 3">
    <name type="scientific">Henosepilachna vigintioctopunctata</name>
    <dbReference type="NCBI Taxonomy" id="420089"/>
    <lineage>
        <taxon>Eukaryota</taxon>
        <taxon>Metazoa</taxon>
        <taxon>Ecdysozoa</taxon>
        <taxon>Arthropoda</taxon>
        <taxon>Hexapoda</taxon>
        <taxon>Insecta</taxon>
        <taxon>Pterygota</taxon>
        <taxon>Neoptera</taxon>
        <taxon>Endopterygota</taxon>
        <taxon>Coleoptera</taxon>
        <taxon>Polyphaga</taxon>
        <taxon>Cucujiformia</taxon>
        <taxon>Coccinelloidea</taxon>
        <taxon>Coccinellidae</taxon>
        <taxon>Epilachninae</taxon>
        <taxon>Epilachnini</taxon>
        <taxon>Henosepilachna</taxon>
    </lineage>
</organism>
<accession>A0AAW1TN20</accession>
<keyword evidence="1" id="KW-1133">Transmembrane helix</keyword>
<keyword evidence="1" id="KW-0812">Transmembrane</keyword>
<sequence length="77" mass="9117">MESEKKPKNTTALRRYNVFVGVAKAQMMIWLHYMCVTVSIGVRNNVMDQKKKEECGRLGIRWWAKEQDDIEKKEARN</sequence>
<keyword evidence="1" id="KW-0472">Membrane</keyword>
<protein>
    <submittedName>
        <fullName evidence="2">Uncharacterized protein</fullName>
    </submittedName>
</protein>
<evidence type="ECO:0000313" key="3">
    <source>
        <dbReference type="Proteomes" id="UP001431783"/>
    </source>
</evidence>
<comment type="caution">
    <text evidence="2">The sequence shown here is derived from an EMBL/GenBank/DDBJ whole genome shotgun (WGS) entry which is preliminary data.</text>
</comment>
<gene>
    <name evidence="2" type="ORF">WA026_003098</name>
</gene>
<feature type="transmembrane region" description="Helical" evidence="1">
    <location>
        <begin position="20"/>
        <end position="42"/>
    </location>
</feature>
<evidence type="ECO:0000256" key="1">
    <source>
        <dbReference type="SAM" id="Phobius"/>
    </source>
</evidence>
<reference evidence="2 3" key="1">
    <citation type="submission" date="2023-03" db="EMBL/GenBank/DDBJ databases">
        <title>Genome insight into feeding habits of ladybird beetles.</title>
        <authorList>
            <person name="Li H.-S."/>
            <person name="Huang Y.-H."/>
            <person name="Pang H."/>
        </authorList>
    </citation>
    <scope>NUCLEOTIDE SEQUENCE [LARGE SCALE GENOMIC DNA]</scope>
    <source>
        <strain evidence="2">SYSU_2023b</strain>
        <tissue evidence="2">Whole body</tissue>
    </source>
</reference>